<evidence type="ECO:0000313" key="4">
    <source>
        <dbReference type="Proteomes" id="UP000284824"/>
    </source>
</evidence>
<dbReference type="Proteomes" id="UP000284824">
    <property type="component" value="Unassembled WGS sequence"/>
</dbReference>
<organism evidence="3 4">
    <name type="scientific">Nonomuraea polychroma</name>
    <dbReference type="NCBI Taxonomy" id="46176"/>
    <lineage>
        <taxon>Bacteria</taxon>
        <taxon>Bacillati</taxon>
        <taxon>Actinomycetota</taxon>
        <taxon>Actinomycetes</taxon>
        <taxon>Streptosporangiales</taxon>
        <taxon>Streptosporangiaceae</taxon>
        <taxon>Nonomuraea</taxon>
    </lineage>
</organism>
<reference evidence="3 4" key="1">
    <citation type="submission" date="2019-01" db="EMBL/GenBank/DDBJ databases">
        <title>Sequencing the genomes of 1000 actinobacteria strains.</title>
        <authorList>
            <person name="Klenk H.-P."/>
        </authorList>
    </citation>
    <scope>NUCLEOTIDE SEQUENCE [LARGE SCALE GENOMIC DNA]</scope>
    <source>
        <strain evidence="3 4">DSM 43925</strain>
    </source>
</reference>
<evidence type="ECO:0000256" key="1">
    <source>
        <dbReference type="SAM" id="MobiDB-lite"/>
    </source>
</evidence>
<name>A0A438MPC1_9ACTN</name>
<evidence type="ECO:0000256" key="2">
    <source>
        <dbReference type="SAM" id="SignalP"/>
    </source>
</evidence>
<feature type="chain" id="PRO_5019118885" description="Lipoprotein" evidence="2">
    <location>
        <begin position="20"/>
        <end position="199"/>
    </location>
</feature>
<dbReference type="OrthoDB" id="3535961at2"/>
<feature type="region of interest" description="Disordered" evidence="1">
    <location>
        <begin position="21"/>
        <end position="50"/>
    </location>
</feature>
<dbReference type="AlphaFoldDB" id="A0A438MPC1"/>
<dbReference type="RefSeq" id="WP_127939817.1">
    <property type="nucleotide sequence ID" value="NZ_SAUN01000001.1"/>
</dbReference>
<dbReference type="PROSITE" id="PS51257">
    <property type="entry name" value="PROKAR_LIPOPROTEIN"/>
    <property type="match status" value="1"/>
</dbReference>
<sequence length="199" mass="22164">MRRMAMALILLAVAGCGQAEQPYRPQEAPKPAKSDTAQTEPAEEGLPSGPQLIDIAEGMRVRVEWPANPDPLLKVMVDQYVGTRKAVVEGKRGYKRNLEIDAQVQATEWVNELIDQERSMRGTGRIYNLRVSARMGRGAQIDACVDESKVRLISSRTGEVVSPHPDWTRPYAESVAAHHGDDGVWRIRSYLTPREGCTR</sequence>
<gene>
    <name evidence="3" type="ORF">EDD27_10299</name>
</gene>
<comment type="caution">
    <text evidence="3">The sequence shown here is derived from an EMBL/GenBank/DDBJ whole genome shotgun (WGS) entry which is preliminary data.</text>
</comment>
<keyword evidence="4" id="KW-1185">Reference proteome</keyword>
<evidence type="ECO:0000313" key="3">
    <source>
        <dbReference type="EMBL" id="RVX47369.1"/>
    </source>
</evidence>
<feature type="signal peptide" evidence="2">
    <location>
        <begin position="1"/>
        <end position="19"/>
    </location>
</feature>
<proteinExistence type="predicted"/>
<keyword evidence="2" id="KW-0732">Signal</keyword>
<accession>A0A438MPC1</accession>
<evidence type="ECO:0008006" key="5">
    <source>
        <dbReference type="Google" id="ProtNLM"/>
    </source>
</evidence>
<dbReference type="EMBL" id="SAUN01000001">
    <property type="protein sequence ID" value="RVX47369.1"/>
    <property type="molecule type" value="Genomic_DNA"/>
</dbReference>
<protein>
    <recommendedName>
        <fullName evidence="5">Lipoprotein</fullName>
    </recommendedName>
</protein>